<reference evidence="2 3" key="1">
    <citation type="submission" date="2013-03" db="EMBL/GenBank/DDBJ databases">
        <title>Salinisphaera hydrothermalis C41B8 Genome Sequencing.</title>
        <authorList>
            <person name="Li C."/>
            <person name="Lai Q."/>
            <person name="Shao Z."/>
        </authorList>
    </citation>
    <scope>NUCLEOTIDE SEQUENCE [LARGE SCALE GENOMIC DNA]</scope>
    <source>
        <strain evidence="2 3">C41B8</strain>
    </source>
</reference>
<keyword evidence="3" id="KW-1185">Reference proteome</keyword>
<dbReference type="Proteomes" id="UP000028302">
    <property type="component" value="Unassembled WGS sequence"/>
</dbReference>
<accession>A0A084IJ78</accession>
<sequence length="306" mass="32535">MRVFVTGATGWVGAAVVKELIDAGHQVLGLARSEDSARMLVEAGARVHEGALDDLHSLRAGASECDGVIHTAFKSDFSQFQKNADLDRRVIEAIGDVLAGSNRPFVTTSGTLMIAMATPGRLGTEQDTPDASIPRVPSELATLSLASRGVRASVMRLPPSVHGDGDRGFVPRLIDIARQTGVSGFIGDGSNRWPAVHRADAARAFRLALENGQAGARYHAVDDDGIPVRELAEIIGRRLGVPAASIDPDKIQAHFGFLAMFIGLDAPVSSMQTREQLGWTPVERGLLADLAQGRYFDGTKSKFTSG</sequence>
<dbReference type="GO" id="GO:0005737">
    <property type="term" value="C:cytoplasm"/>
    <property type="evidence" value="ECO:0007669"/>
    <property type="project" value="TreeGrafter"/>
</dbReference>
<dbReference type="SUPFAM" id="SSF51735">
    <property type="entry name" value="NAD(P)-binding Rossmann-fold domains"/>
    <property type="match status" value="1"/>
</dbReference>
<organism evidence="2 3">
    <name type="scientific">Salinisphaera hydrothermalis (strain C41B8)</name>
    <dbReference type="NCBI Taxonomy" id="1304275"/>
    <lineage>
        <taxon>Bacteria</taxon>
        <taxon>Pseudomonadati</taxon>
        <taxon>Pseudomonadota</taxon>
        <taxon>Gammaproteobacteria</taxon>
        <taxon>Salinisphaerales</taxon>
        <taxon>Salinisphaeraceae</taxon>
        <taxon>Salinisphaera</taxon>
    </lineage>
</organism>
<evidence type="ECO:0000313" key="3">
    <source>
        <dbReference type="Proteomes" id="UP000028302"/>
    </source>
</evidence>
<dbReference type="EMBL" id="APNK01000023">
    <property type="protein sequence ID" value="KEZ76762.1"/>
    <property type="molecule type" value="Genomic_DNA"/>
</dbReference>
<dbReference type="CDD" id="cd05262">
    <property type="entry name" value="SDR_a7"/>
    <property type="match status" value="1"/>
</dbReference>
<gene>
    <name evidence="2" type="ORF">C41B8_13540</name>
</gene>
<name>A0A084IJ78_SALHC</name>
<dbReference type="InterPro" id="IPR051783">
    <property type="entry name" value="NAD(P)-dependent_oxidoreduct"/>
</dbReference>
<evidence type="ECO:0000313" key="2">
    <source>
        <dbReference type="EMBL" id="KEZ76762.1"/>
    </source>
</evidence>
<dbReference type="InterPro" id="IPR001509">
    <property type="entry name" value="Epimerase_deHydtase"/>
</dbReference>
<dbReference type="STRING" id="1304275.C41B8_13540"/>
<dbReference type="AlphaFoldDB" id="A0A084IJ78"/>
<dbReference type="InterPro" id="IPR036291">
    <property type="entry name" value="NAD(P)-bd_dom_sf"/>
</dbReference>
<dbReference type="Gene3D" id="3.40.50.720">
    <property type="entry name" value="NAD(P)-binding Rossmann-like Domain"/>
    <property type="match status" value="1"/>
</dbReference>
<proteinExistence type="predicted"/>
<protein>
    <submittedName>
        <fullName evidence="2">Putative epimerase/dehydratase</fullName>
    </submittedName>
</protein>
<evidence type="ECO:0000259" key="1">
    <source>
        <dbReference type="Pfam" id="PF01370"/>
    </source>
</evidence>
<dbReference type="PANTHER" id="PTHR48079">
    <property type="entry name" value="PROTEIN YEEZ"/>
    <property type="match status" value="1"/>
</dbReference>
<dbReference type="GO" id="GO:0004029">
    <property type="term" value="F:aldehyde dehydrogenase (NAD+) activity"/>
    <property type="evidence" value="ECO:0007669"/>
    <property type="project" value="TreeGrafter"/>
</dbReference>
<dbReference type="eggNOG" id="COG0451">
    <property type="taxonomic scope" value="Bacteria"/>
</dbReference>
<comment type="caution">
    <text evidence="2">The sequence shown here is derived from an EMBL/GenBank/DDBJ whole genome shotgun (WGS) entry which is preliminary data.</text>
</comment>
<dbReference type="Pfam" id="PF01370">
    <property type="entry name" value="Epimerase"/>
    <property type="match status" value="1"/>
</dbReference>
<dbReference type="OrthoDB" id="9787292at2"/>
<dbReference type="PANTHER" id="PTHR48079:SF9">
    <property type="entry name" value="PUTATIVE-RELATED"/>
    <property type="match status" value="1"/>
</dbReference>
<dbReference type="RefSeq" id="WP_037339241.1">
    <property type="nucleotide sequence ID" value="NZ_APNK01000023.1"/>
</dbReference>
<feature type="domain" description="NAD-dependent epimerase/dehydratase" evidence="1">
    <location>
        <begin position="3"/>
        <end position="218"/>
    </location>
</feature>